<dbReference type="AlphaFoldDB" id="A0A090DYW7"/>
<dbReference type="EMBL" id="CCMZ01000024">
    <property type="protein sequence ID" value="CDX19957.1"/>
    <property type="molecule type" value="Genomic_DNA"/>
</dbReference>
<keyword evidence="3" id="KW-1185">Reference proteome</keyword>
<protein>
    <recommendedName>
        <fullName evidence="4">Diguanylate cyclase</fullName>
    </recommendedName>
</protein>
<keyword evidence="1" id="KW-0472">Membrane</keyword>
<gene>
    <name evidence="2" type="ORF">MPL3356_300195</name>
</gene>
<feature type="transmembrane region" description="Helical" evidence="1">
    <location>
        <begin position="151"/>
        <end position="170"/>
    </location>
</feature>
<dbReference type="Proteomes" id="UP000045285">
    <property type="component" value="Unassembled WGS sequence"/>
</dbReference>
<evidence type="ECO:0000256" key="1">
    <source>
        <dbReference type="SAM" id="Phobius"/>
    </source>
</evidence>
<feature type="transmembrane region" description="Helical" evidence="1">
    <location>
        <begin position="107"/>
        <end position="131"/>
    </location>
</feature>
<name>A0A090DYW7_MESPL</name>
<proteinExistence type="predicted"/>
<sequence length="200" mass="22540">MLSDPMVLILMYFVLPVWLIAGFADWLCHRATHIESTTGAKESLIHLLMFVEVGIPLLAAMFLEINALIIAVMMIVFVLHEATAMWDVRYATTARTVTPIEQHVHSFLEMIPLMGLVSVVSLHWGQFLALFGFGPEKARFDLAWKEQQLPVGYIATVMTVILLFELFPYVEELFRGLRANSGRLVPPKARRNKAGDTAAR</sequence>
<evidence type="ECO:0000313" key="2">
    <source>
        <dbReference type="EMBL" id="CDX19957.1"/>
    </source>
</evidence>
<feature type="transmembrane region" description="Helical" evidence="1">
    <location>
        <begin position="68"/>
        <end position="86"/>
    </location>
</feature>
<feature type="transmembrane region" description="Helical" evidence="1">
    <location>
        <begin position="6"/>
        <end position="24"/>
    </location>
</feature>
<dbReference type="STRING" id="69974.MPLDJ20_70058"/>
<reference evidence="3" key="1">
    <citation type="submission" date="2014-08" db="EMBL/GenBank/DDBJ databases">
        <authorList>
            <person name="Moulin L."/>
        </authorList>
    </citation>
    <scope>NUCLEOTIDE SEQUENCE [LARGE SCALE GENOMIC DNA]</scope>
</reference>
<evidence type="ECO:0000313" key="3">
    <source>
        <dbReference type="Proteomes" id="UP000045285"/>
    </source>
</evidence>
<organism evidence="2 3">
    <name type="scientific">Mesorhizobium plurifarium</name>
    <dbReference type="NCBI Taxonomy" id="69974"/>
    <lineage>
        <taxon>Bacteria</taxon>
        <taxon>Pseudomonadati</taxon>
        <taxon>Pseudomonadota</taxon>
        <taxon>Alphaproteobacteria</taxon>
        <taxon>Hyphomicrobiales</taxon>
        <taxon>Phyllobacteriaceae</taxon>
        <taxon>Mesorhizobium</taxon>
    </lineage>
</organism>
<accession>A0A090DYW7</accession>
<keyword evidence="1" id="KW-1133">Transmembrane helix</keyword>
<keyword evidence="1" id="KW-0812">Transmembrane</keyword>
<evidence type="ECO:0008006" key="4">
    <source>
        <dbReference type="Google" id="ProtNLM"/>
    </source>
</evidence>